<proteinExistence type="inferred from homology"/>
<comment type="similarity">
    <text evidence="1">Belongs to the ROK (NagC/XylR) family.</text>
</comment>
<dbReference type="Gene3D" id="3.30.420.40">
    <property type="match status" value="2"/>
</dbReference>
<name>A0A291GTT9_9MICO</name>
<dbReference type="InterPro" id="IPR036388">
    <property type="entry name" value="WH-like_DNA-bd_sf"/>
</dbReference>
<dbReference type="Proteomes" id="UP000217889">
    <property type="component" value="Chromosome"/>
</dbReference>
<dbReference type="Pfam" id="PF00480">
    <property type="entry name" value="ROK"/>
    <property type="match status" value="1"/>
</dbReference>
<gene>
    <name evidence="3" type="ORF">CFK41_01515</name>
</gene>
<dbReference type="InterPro" id="IPR036390">
    <property type="entry name" value="WH_DNA-bd_sf"/>
</dbReference>
<dbReference type="SUPFAM" id="SSF46785">
    <property type="entry name" value="Winged helix' DNA-binding domain"/>
    <property type="match status" value="1"/>
</dbReference>
<evidence type="ECO:0000256" key="2">
    <source>
        <dbReference type="SAM" id="MobiDB-lite"/>
    </source>
</evidence>
<feature type="compositionally biased region" description="Low complexity" evidence="2">
    <location>
        <begin position="408"/>
        <end position="420"/>
    </location>
</feature>
<dbReference type="PANTHER" id="PTHR18964">
    <property type="entry name" value="ROK (REPRESSOR, ORF, KINASE) FAMILY"/>
    <property type="match status" value="1"/>
</dbReference>
<dbReference type="RefSeq" id="WP_096798079.1">
    <property type="nucleotide sequence ID" value="NZ_CP023564.1"/>
</dbReference>
<dbReference type="AlphaFoldDB" id="A0A291GTT9"/>
<dbReference type="InterPro" id="IPR049874">
    <property type="entry name" value="ROK_cs"/>
</dbReference>
<evidence type="ECO:0000313" key="3">
    <source>
        <dbReference type="EMBL" id="ATG53600.1"/>
    </source>
</evidence>
<dbReference type="InterPro" id="IPR043129">
    <property type="entry name" value="ATPase_NBD"/>
</dbReference>
<dbReference type="PANTHER" id="PTHR18964:SF149">
    <property type="entry name" value="BIFUNCTIONAL UDP-N-ACETYLGLUCOSAMINE 2-EPIMERASE_N-ACETYLMANNOSAMINE KINASE"/>
    <property type="match status" value="1"/>
</dbReference>
<sequence length="435" mass="46276">MAAKTSKDIRNESRFMVLRTVYARHTVTRAQISTETGLSAATVTTLVGELVEEGVLREAGQISSQGGRPTATFQANPRRGTLLAVDVAETYVRVDLFDLSLARLGQERVELALGTQSIESIAELIGDAIGTLLERHPEVEGTVLGAGISLPGQVDPVRGVDVFAPNWGWHEVPLMEALERAVPVPVRIDNPLMALATGELWFGAGRRFRHFVAVNLGTGVGAGIILDGQLLRGPGNSAGEWGHTTLVWNGRACRCGRTGCVEAYVGVEGIRATLAEVDADHELLAVRHHRDFIERLMRAEVAGDAPAREALSRTGDYLAAGIGNLVNLLNPEHVSVLGWITRFAGYDLHDRVRARIAEECLPGPSSTVSIEFTEADGEGVSLGMAVLALEGFLEQVGLPSPSSPPAPAAAEDPGAGPRAGWAVPHRGTSSRAARR</sequence>
<accession>A0A291GTT9</accession>
<feature type="region of interest" description="Disordered" evidence="2">
    <location>
        <begin position="398"/>
        <end position="435"/>
    </location>
</feature>
<reference evidence="3 4" key="1">
    <citation type="journal article" date="2014" name="Int. J. Syst. Evol. Microbiol.">
        <title>Brachybacterium ginsengisoli sp. nov., isolated from soil of a ginseng field.</title>
        <authorList>
            <person name="Hoang V.A."/>
            <person name="Kim Y.J."/>
            <person name="Nguyen N.L."/>
            <person name="Yang D.C."/>
        </authorList>
    </citation>
    <scope>NUCLEOTIDE SEQUENCE [LARGE SCALE GENOMIC DNA]</scope>
    <source>
        <strain evidence="3 4">DCY80</strain>
    </source>
</reference>
<evidence type="ECO:0000256" key="1">
    <source>
        <dbReference type="ARBA" id="ARBA00006479"/>
    </source>
</evidence>
<dbReference type="OrthoDB" id="3534172at2"/>
<keyword evidence="4" id="KW-1185">Reference proteome</keyword>
<dbReference type="InterPro" id="IPR000600">
    <property type="entry name" value="ROK"/>
</dbReference>
<dbReference type="Pfam" id="PF13412">
    <property type="entry name" value="HTH_24"/>
    <property type="match status" value="1"/>
</dbReference>
<dbReference type="KEGG" id="bgg:CFK41_01515"/>
<evidence type="ECO:0000313" key="4">
    <source>
        <dbReference type="Proteomes" id="UP000217889"/>
    </source>
</evidence>
<dbReference type="Gene3D" id="1.10.10.10">
    <property type="entry name" value="Winged helix-like DNA-binding domain superfamily/Winged helix DNA-binding domain"/>
    <property type="match status" value="1"/>
</dbReference>
<dbReference type="SUPFAM" id="SSF53067">
    <property type="entry name" value="Actin-like ATPase domain"/>
    <property type="match status" value="1"/>
</dbReference>
<protein>
    <submittedName>
        <fullName evidence="3">Transcriptional regulator</fullName>
    </submittedName>
</protein>
<organism evidence="3 4">
    <name type="scientific">Brachybacterium ginsengisoli</name>
    <dbReference type="NCBI Taxonomy" id="1331682"/>
    <lineage>
        <taxon>Bacteria</taxon>
        <taxon>Bacillati</taxon>
        <taxon>Actinomycetota</taxon>
        <taxon>Actinomycetes</taxon>
        <taxon>Micrococcales</taxon>
        <taxon>Dermabacteraceae</taxon>
        <taxon>Brachybacterium</taxon>
    </lineage>
</organism>
<dbReference type="EMBL" id="CP023564">
    <property type="protein sequence ID" value="ATG53600.1"/>
    <property type="molecule type" value="Genomic_DNA"/>
</dbReference>
<dbReference type="PROSITE" id="PS01125">
    <property type="entry name" value="ROK"/>
    <property type="match status" value="1"/>
</dbReference>